<dbReference type="PROSITE" id="PS50189">
    <property type="entry name" value="NTR"/>
    <property type="match status" value="1"/>
</dbReference>
<evidence type="ECO:0000256" key="9">
    <source>
        <dbReference type="SAM" id="SignalP"/>
    </source>
</evidence>
<dbReference type="InterPro" id="IPR001134">
    <property type="entry name" value="Netrin_domain"/>
</dbReference>
<keyword evidence="5" id="KW-0646">Protease inhibitor</keyword>
<gene>
    <name evidence="11" type="ORF">KUTeg_021087</name>
</gene>
<protein>
    <recommendedName>
        <fullName evidence="10">NTR domain-containing protein</fullName>
    </recommendedName>
</protein>
<dbReference type="InterPro" id="IPR008993">
    <property type="entry name" value="TIMP-like_OB-fold"/>
</dbReference>
<name>A0ABQ9EF83_TEGGR</name>
<dbReference type="Proteomes" id="UP001217089">
    <property type="component" value="Unassembled WGS sequence"/>
</dbReference>
<accession>A0ABQ9EF83</accession>
<dbReference type="InterPro" id="IPR001820">
    <property type="entry name" value="TIMP"/>
</dbReference>
<evidence type="ECO:0000256" key="3">
    <source>
        <dbReference type="ARBA" id="ARBA00022525"/>
    </source>
</evidence>
<feature type="region of interest" description="Disordered" evidence="8">
    <location>
        <begin position="262"/>
        <end position="283"/>
    </location>
</feature>
<evidence type="ECO:0000256" key="2">
    <source>
        <dbReference type="ARBA" id="ARBA00011027"/>
    </source>
</evidence>
<evidence type="ECO:0000256" key="7">
    <source>
        <dbReference type="ARBA" id="ARBA00023215"/>
    </source>
</evidence>
<evidence type="ECO:0000256" key="4">
    <source>
        <dbReference type="ARBA" id="ARBA00022608"/>
    </source>
</evidence>
<dbReference type="PANTHER" id="PTHR11844">
    <property type="entry name" value="METALLOPROTEASE INHIBITOR"/>
    <property type="match status" value="1"/>
</dbReference>
<evidence type="ECO:0000256" key="8">
    <source>
        <dbReference type="SAM" id="MobiDB-lite"/>
    </source>
</evidence>
<keyword evidence="9" id="KW-0732">Signal</keyword>
<keyword evidence="3" id="KW-0964">Secreted</keyword>
<feature type="chain" id="PRO_5047245999" description="NTR domain-containing protein" evidence="9">
    <location>
        <begin position="49"/>
        <end position="283"/>
    </location>
</feature>
<dbReference type="PANTHER" id="PTHR11844:SF33">
    <property type="entry name" value="TISSUE INHIBITOR OF METALLOPROTEINASE"/>
    <property type="match status" value="1"/>
</dbReference>
<evidence type="ECO:0000313" key="11">
    <source>
        <dbReference type="EMBL" id="KAJ8302100.1"/>
    </source>
</evidence>
<dbReference type="Pfam" id="PF00965">
    <property type="entry name" value="TIMP"/>
    <property type="match status" value="1"/>
</dbReference>
<comment type="similarity">
    <text evidence="2">Belongs to the protease inhibitor I35 (TIMP) family.</text>
</comment>
<feature type="domain" description="NTR" evidence="10">
    <location>
        <begin position="49"/>
        <end position="188"/>
    </location>
</feature>
<evidence type="ECO:0000256" key="1">
    <source>
        <dbReference type="ARBA" id="ARBA00004613"/>
    </source>
</evidence>
<reference evidence="11 12" key="1">
    <citation type="submission" date="2022-12" db="EMBL/GenBank/DDBJ databases">
        <title>Chromosome-level genome of Tegillarca granosa.</title>
        <authorList>
            <person name="Kim J."/>
        </authorList>
    </citation>
    <scope>NUCLEOTIDE SEQUENCE [LARGE SCALE GENOMIC DNA]</scope>
    <source>
        <strain evidence="11">Teg-2019</strain>
        <tissue evidence="11">Adductor muscle</tissue>
    </source>
</reference>
<evidence type="ECO:0000313" key="12">
    <source>
        <dbReference type="Proteomes" id="UP001217089"/>
    </source>
</evidence>
<keyword evidence="7" id="KW-0481">Metalloenzyme inhibitor</keyword>
<dbReference type="SMART" id="SM00206">
    <property type="entry name" value="NTR"/>
    <property type="match status" value="1"/>
</dbReference>
<dbReference type="InterPro" id="IPR027465">
    <property type="entry name" value="TIMP_C"/>
</dbReference>
<dbReference type="SUPFAM" id="SSF50242">
    <property type="entry name" value="TIMP-like"/>
    <property type="match status" value="1"/>
</dbReference>
<feature type="signal peptide" evidence="9">
    <location>
        <begin position="1"/>
        <end position="48"/>
    </location>
</feature>
<dbReference type="Gene3D" id="2.40.50.120">
    <property type="match status" value="1"/>
</dbReference>
<evidence type="ECO:0000256" key="6">
    <source>
        <dbReference type="ARBA" id="ARBA00023157"/>
    </source>
</evidence>
<dbReference type="EMBL" id="JARBDR010000918">
    <property type="protein sequence ID" value="KAJ8302100.1"/>
    <property type="molecule type" value="Genomic_DNA"/>
</dbReference>
<keyword evidence="12" id="KW-1185">Reference proteome</keyword>
<keyword evidence="6" id="KW-1015">Disulfide bond</keyword>
<comment type="subcellular location">
    <subcellularLocation>
        <location evidence="1">Secreted</location>
    </subcellularLocation>
</comment>
<organism evidence="11 12">
    <name type="scientific">Tegillarca granosa</name>
    <name type="common">Malaysian cockle</name>
    <name type="synonym">Anadara granosa</name>
    <dbReference type="NCBI Taxonomy" id="220873"/>
    <lineage>
        <taxon>Eukaryota</taxon>
        <taxon>Metazoa</taxon>
        <taxon>Spiralia</taxon>
        <taxon>Lophotrochozoa</taxon>
        <taxon>Mollusca</taxon>
        <taxon>Bivalvia</taxon>
        <taxon>Autobranchia</taxon>
        <taxon>Pteriomorphia</taxon>
        <taxon>Arcoida</taxon>
        <taxon>Arcoidea</taxon>
        <taxon>Arcidae</taxon>
        <taxon>Tegillarca</taxon>
    </lineage>
</organism>
<evidence type="ECO:0000259" key="10">
    <source>
        <dbReference type="PROSITE" id="PS50189"/>
    </source>
</evidence>
<dbReference type="Gene3D" id="3.90.370.10">
    <property type="entry name" value="Tissue inhibitor of metalloproteinase-1. Chain B, domain 1"/>
    <property type="match status" value="1"/>
</dbReference>
<proteinExistence type="inferred from homology"/>
<keyword evidence="4" id="KW-0483">Metalloprotease inhibitor</keyword>
<evidence type="ECO:0000256" key="5">
    <source>
        <dbReference type="ARBA" id="ARBA00022690"/>
    </source>
</evidence>
<comment type="caution">
    <text evidence="11">The sequence shown here is derived from an EMBL/GenBank/DDBJ whole genome shotgun (WGS) entry which is preliminary data.</text>
</comment>
<sequence>MYKDRLLFIRNITLDLILQGSSFKMNRIGELLSLLILLLVSIVEEVQACTCFPTHPQQQYCKADFVIVATVKREEVRYSKSFIKSDVIPEDPNFMRFPIERKFKVRIHRKFKLPKTFIGWNKNNFLYTGGSGASCGVMLKNRVTYLLSGQISGPDQQLRISMCGWVQEYKTLNYHQKKGLNYYYKHNCNCSVQWCTYDFCNGPRDVDPSFVCKWEPNWTNDCYTKHGFCTQKHDGTGCHWKKNRKFKNCLVSNNEKFPWRQNREREIAPQIETNEHSPGFEWP</sequence>